<evidence type="ECO:0000313" key="3">
    <source>
        <dbReference type="Proteomes" id="UP000324832"/>
    </source>
</evidence>
<reference evidence="2 3" key="1">
    <citation type="submission" date="2017-07" db="EMBL/GenBank/DDBJ databases">
        <authorList>
            <person name="Talla V."/>
            <person name="Backstrom N."/>
        </authorList>
    </citation>
    <scope>NUCLEOTIDE SEQUENCE [LARGE SCALE GENOMIC DNA]</scope>
</reference>
<dbReference type="Proteomes" id="UP000324832">
    <property type="component" value="Unassembled WGS sequence"/>
</dbReference>
<name>A0A5E4QVG7_9NEOP</name>
<accession>A0A5E4QVG7</accession>
<keyword evidence="3" id="KW-1185">Reference proteome</keyword>
<dbReference type="AlphaFoldDB" id="A0A5E4QVG7"/>
<keyword evidence="1" id="KW-0732">Signal</keyword>
<evidence type="ECO:0000256" key="1">
    <source>
        <dbReference type="SAM" id="SignalP"/>
    </source>
</evidence>
<gene>
    <name evidence="2" type="ORF">LSINAPIS_LOCUS11472</name>
</gene>
<organism evidence="2 3">
    <name type="scientific">Leptidea sinapis</name>
    <dbReference type="NCBI Taxonomy" id="189913"/>
    <lineage>
        <taxon>Eukaryota</taxon>
        <taxon>Metazoa</taxon>
        <taxon>Ecdysozoa</taxon>
        <taxon>Arthropoda</taxon>
        <taxon>Hexapoda</taxon>
        <taxon>Insecta</taxon>
        <taxon>Pterygota</taxon>
        <taxon>Neoptera</taxon>
        <taxon>Endopterygota</taxon>
        <taxon>Lepidoptera</taxon>
        <taxon>Glossata</taxon>
        <taxon>Ditrysia</taxon>
        <taxon>Papilionoidea</taxon>
        <taxon>Pieridae</taxon>
        <taxon>Dismorphiinae</taxon>
        <taxon>Leptidea</taxon>
    </lineage>
</organism>
<feature type="chain" id="PRO_5023096145" evidence="1">
    <location>
        <begin position="42"/>
        <end position="70"/>
    </location>
</feature>
<protein>
    <submittedName>
        <fullName evidence="2">Uncharacterized protein</fullName>
    </submittedName>
</protein>
<evidence type="ECO:0000313" key="2">
    <source>
        <dbReference type="EMBL" id="VVD00932.1"/>
    </source>
</evidence>
<proteinExistence type="predicted"/>
<dbReference type="EMBL" id="FZQP02005077">
    <property type="protein sequence ID" value="VVD00932.1"/>
    <property type="molecule type" value="Genomic_DNA"/>
</dbReference>
<feature type="signal peptide" evidence="1">
    <location>
        <begin position="1"/>
        <end position="41"/>
    </location>
</feature>
<sequence>MRAFIQNNRSINRAMASRPAGAHICHFLVLVLAVANSVSLSFDEGPSDRGSRREQLIHGKYRWKIYMAVI</sequence>